<dbReference type="GO" id="GO:0046872">
    <property type="term" value="F:metal ion binding"/>
    <property type="evidence" value="ECO:0007669"/>
    <property type="project" value="UniProtKB-UniRule"/>
</dbReference>
<dbReference type="OMA" id="TMIIMAS"/>
<keyword evidence="13" id="KW-0325">Glycoprotein</keyword>
<keyword evidence="22" id="KW-1185">Reference proteome</keyword>
<dbReference type="FunFam" id="1.10.520.10:FF:000009">
    <property type="entry name" value="Peroxidase"/>
    <property type="match status" value="1"/>
</dbReference>
<dbReference type="EMBL" id="CM035407">
    <property type="protein sequence ID" value="KAH7442879.1"/>
    <property type="molecule type" value="Genomic_DNA"/>
</dbReference>
<dbReference type="Gene3D" id="1.10.520.10">
    <property type="match status" value="1"/>
</dbReference>
<dbReference type="PROSITE" id="PS50873">
    <property type="entry name" value="PEROXIDASE_4"/>
    <property type="match status" value="1"/>
</dbReference>
<comment type="function">
    <text evidence="19">Removal of H(2)O(2), oxidation of toxic reductants, biosynthesis and degradation of lignin, suberization, auxin catabolism, response to environmental stresses such as wounding, pathogen attack and oxidative stress.</text>
</comment>
<dbReference type="InterPro" id="IPR002016">
    <property type="entry name" value="Haem_peroxidase"/>
</dbReference>
<comment type="catalytic activity">
    <reaction evidence="1 19">
        <text>2 a phenolic donor + H2O2 = 2 a phenolic radical donor + 2 H2O</text>
        <dbReference type="Rhea" id="RHEA:56136"/>
        <dbReference type="ChEBI" id="CHEBI:15377"/>
        <dbReference type="ChEBI" id="CHEBI:16240"/>
        <dbReference type="ChEBI" id="CHEBI:139520"/>
        <dbReference type="ChEBI" id="CHEBI:139521"/>
        <dbReference type="EC" id="1.11.1.7"/>
    </reaction>
</comment>
<dbReference type="PRINTS" id="PR00461">
    <property type="entry name" value="PLPEROXIDASE"/>
</dbReference>
<comment type="subcellular location">
    <subcellularLocation>
        <location evidence="2 19">Secreted</location>
    </subcellularLocation>
</comment>
<feature type="binding site" evidence="16">
    <location>
        <position position="89"/>
    </location>
    <ligand>
        <name>Ca(2+)</name>
        <dbReference type="ChEBI" id="CHEBI:29108"/>
        <label>1</label>
    </ligand>
</feature>
<evidence type="ECO:0000256" key="15">
    <source>
        <dbReference type="PIRSR" id="PIRSR600823-2"/>
    </source>
</evidence>
<evidence type="ECO:0000256" key="18">
    <source>
        <dbReference type="PIRSR" id="PIRSR600823-5"/>
    </source>
</evidence>
<evidence type="ECO:0000256" key="1">
    <source>
        <dbReference type="ARBA" id="ARBA00000189"/>
    </source>
</evidence>
<evidence type="ECO:0000256" key="13">
    <source>
        <dbReference type="ARBA" id="ARBA00023180"/>
    </source>
</evidence>
<evidence type="ECO:0000259" key="20">
    <source>
        <dbReference type="PROSITE" id="PS50873"/>
    </source>
</evidence>
<evidence type="ECO:0000256" key="16">
    <source>
        <dbReference type="PIRSR" id="PIRSR600823-3"/>
    </source>
</evidence>
<keyword evidence="7 16" id="KW-0479">Metal-binding</keyword>
<feature type="binding site" evidence="16">
    <location>
        <position position="84"/>
    </location>
    <ligand>
        <name>Ca(2+)</name>
        <dbReference type="ChEBI" id="CHEBI:29108"/>
        <label>1</label>
    </ligand>
</feature>
<keyword evidence="9 16" id="KW-0106">Calcium</keyword>
<keyword evidence="19" id="KW-0376">Hydrogen peroxide</keyword>
<feature type="binding site" evidence="15">
    <location>
        <position position="181"/>
    </location>
    <ligand>
        <name>substrate</name>
    </ligand>
</feature>
<feature type="active site" description="Proton acceptor" evidence="14">
    <location>
        <position position="83"/>
    </location>
</feature>
<dbReference type="PROSITE" id="PS00435">
    <property type="entry name" value="PEROXIDASE_1"/>
    <property type="match status" value="1"/>
</dbReference>
<dbReference type="InterPro" id="IPR019794">
    <property type="entry name" value="Peroxidases_AS"/>
</dbReference>
<dbReference type="GO" id="GO:0042744">
    <property type="term" value="P:hydrogen peroxide catabolic process"/>
    <property type="evidence" value="ECO:0007669"/>
    <property type="project" value="UniProtKB-KW"/>
</dbReference>
<reference evidence="21" key="1">
    <citation type="submission" date="2021-08" db="EMBL/GenBank/DDBJ databases">
        <title>WGS assembly of Ceratopteris richardii.</title>
        <authorList>
            <person name="Marchant D.B."/>
            <person name="Chen G."/>
            <person name="Jenkins J."/>
            <person name="Shu S."/>
            <person name="Leebens-Mack J."/>
            <person name="Grimwood J."/>
            <person name="Schmutz J."/>
            <person name="Soltis P."/>
            <person name="Soltis D."/>
            <person name="Chen Z.-H."/>
        </authorList>
    </citation>
    <scope>NUCLEOTIDE SEQUENCE</scope>
    <source>
        <strain evidence="21">Whitten #5841</strain>
        <tissue evidence="21">Leaf</tissue>
    </source>
</reference>
<dbReference type="EMBL" id="CM035407">
    <property type="protein sequence ID" value="KAH7442881.1"/>
    <property type="molecule type" value="Genomic_DNA"/>
</dbReference>
<dbReference type="PROSITE" id="PS00436">
    <property type="entry name" value="PEROXIDASE_2"/>
    <property type="match status" value="1"/>
</dbReference>
<dbReference type="PANTHER" id="PTHR31388:SF5">
    <property type="entry name" value="PEROXIDASE"/>
    <property type="match status" value="1"/>
</dbReference>
<evidence type="ECO:0000313" key="21">
    <source>
        <dbReference type="EMBL" id="KAH7442881.1"/>
    </source>
</evidence>
<keyword evidence="8 19" id="KW-0732">Signal</keyword>
<evidence type="ECO:0000256" key="4">
    <source>
        <dbReference type="ARBA" id="ARBA00012313"/>
    </source>
</evidence>
<feature type="site" description="Transition state stabilizer" evidence="17">
    <location>
        <position position="79"/>
    </location>
</feature>
<comment type="cofactor">
    <cofactor evidence="16 19">
        <name>heme b</name>
        <dbReference type="ChEBI" id="CHEBI:60344"/>
    </cofactor>
    <text evidence="16 19">Binds 1 heme b (iron(II)-protoporphyrin IX) group per subunit.</text>
</comment>
<dbReference type="CDD" id="cd00693">
    <property type="entry name" value="secretory_peroxidase"/>
    <property type="match status" value="1"/>
</dbReference>
<dbReference type="GO" id="GO:0020037">
    <property type="term" value="F:heme binding"/>
    <property type="evidence" value="ECO:0007669"/>
    <property type="project" value="UniProtKB-UniRule"/>
</dbReference>
<proteinExistence type="inferred from homology"/>
<protein>
    <recommendedName>
        <fullName evidence="4 19">Peroxidase</fullName>
        <ecNumber evidence="4 19">1.11.1.7</ecNumber>
    </recommendedName>
</protein>
<feature type="chain" id="PRO_5036511400" description="Peroxidase" evidence="19">
    <location>
        <begin position="19"/>
        <end position="344"/>
    </location>
</feature>
<keyword evidence="6 19" id="KW-0349">Heme</keyword>
<evidence type="ECO:0000256" key="2">
    <source>
        <dbReference type="ARBA" id="ARBA00004613"/>
    </source>
</evidence>
<feature type="binding site" evidence="16">
    <location>
        <position position="87"/>
    </location>
    <ligand>
        <name>Ca(2+)</name>
        <dbReference type="ChEBI" id="CHEBI:29108"/>
        <label>1</label>
    </ligand>
</feature>
<feature type="binding site" evidence="16">
    <location>
        <position position="91"/>
    </location>
    <ligand>
        <name>Ca(2+)</name>
        <dbReference type="ChEBI" id="CHEBI:29108"/>
        <label>1</label>
    </ligand>
</feature>
<keyword evidence="12 18" id="KW-1015">Disulfide bond</keyword>
<keyword evidence="11 16" id="KW-0408">Iron</keyword>
<feature type="domain" description="Plant heme peroxidase family profile" evidence="20">
    <location>
        <begin position="42"/>
        <end position="344"/>
    </location>
</feature>
<feature type="disulfide bond" evidence="18">
    <location>
        <begin position="52"/>
        <end position="132"/>
    </location>
</feature>
<dbReference type="GO" id="GO:0140825">
    <property type="term" value="F:lactoperoxidase activity"/>
    <property type="evidence" value="ECO:0007669"/>
    <property type="project" value="UniProtKB-EC"/>
</dbReference>
<dbReference type="GO" id="GO:0005576">
    <property type="term" value="C:extracellular region"/>
    <property type="evidence" value="ECO:0007669"/>
    <property type="project" value="UniProtKB-SubCell"/>
</dbReference>
<dbReference type="PRINTS" id="PR00458">
    <property type="entry name" value="PEROXIDASE"/>
</dbReference>
<feature type="signal peptide" evidence="19">
    <location>
        <begin position="1"/>
        <end position="18"/>
    </location>
</feature>
<keyword evidence="10 19" id="KW-0560">Oxidoreductase</keyword>
<comment type="cofactor">
    <cofactor evidence="16 19">
        <name>Ca(2+)</name>
        <dbReference type="ChEBI" id="CHEBI:29108"/>
    </cofactor>
    <text evidence="16 19">Binds 2 calcium ions per subunit.</text>
</comment>
<dbReference type="Gene3D" id="1.10.420.10">
    <property type="entry name" value="Peroxidase, domain 2"/>
    <property type="match status" value="1"/>
</dbReference>
<feature type="disulfide bond" evidence="18">
    <location>
        <begin position="138"/>
        <end position="340"/>
    </location>
</feature>
<dbReference type="FunFam" id="1.10.420.10:FF:000006">
    <property type="entry name" value="Peroxidase"/>
    <property type="match status" value="1"/>
</dbReference>
<evidence type="ECO:0000256" key="11">
    <source>
        <dbReference type="ARBA" id="ARBA00023004"/>
    </source>
</evidence>
<feature type="binding site" evidence="16">
    <location>
        <position position="272"/>
    </location>
    <ligand>
        <name>Ca(2+)</name>
        <dbReference type="ChEBI" id="CHEBI:29108"/>
        <label>2</label>
    </ligand>
</feature>
<feature type="binding site" evidence="16">
    <location>
        <position position="103"/>
    </location>
    <ligand>
        <name>Ca(2+)</name>
        <dbReference type="ChEBI" id="CHEBI:29108"/>
        <label>1</label>
    </ligand>
</feature>
<dbReference type="EC" id="1.11.1.7" evidence="4 19"/>
<comment type="similarity">
    <text evidence="19">Belongs to the peroxidase family. Classical plant (class III) peroxidase subfamily.</text>
</comment>
<evidence type="ECO:0000256" key="8">
    <source>
        <dbReference type="ARBA" id="ARBA00022729"/>
    </source>
</evidence>
<evidence type="ECO:0000256" key="14">
    <source>
        <dbReference type="PIRSR" id="PIRSR600823-1"/>
    </source>
</evidence>
<gene>
    <name evidence="21" type="ORF">KP509_02G005600</name>
</gene>
<evidence type="ECO:0000256" key="19">
    <source>
        <dbReference type="RuleBase" id="RU362060"/>
    </source>
</evidence>
<dbReference type="Pfam" id="PF00141">
    <property type="entry name" value="peroxidase"/>
    <property type="match status" value="1"/>
</dbReference>
<dbReference type="InterPro" id="IPR010255">
    <property type="entry name" value="Haem_peroxidase_sf"/>
</dbReference>
<comment type="similarity">
    <text evidence="3">Belongs to the peroxidase family. Ascorbate peroxidase subfamily.</text>
</comment>
<evidence type="ECO:0000256" key="9">
    <source>
        <dbReference type="ARBA" id="ARBA00022837"/>
    </source>
</evidence>
<evidence type="ECO:0000256" key="5">
    <source>
        <dbReference type="ARBA" id="ARBA00022559"/>
    </source>
</evidence>
<feature type="disulfide bond" evidence="18">
    <location>
        <begin position="85"/>
        <end position="90"/>
    </location>
</feature>
<comment type="caution">
    <text evidence="21">The sequence shown here is derived from an EMBL/GenBank/DDBJ whole genome shotgun (WGS) entry which is preliminary data.</text>
</comment>
<evidence type="ECO:0000256" key="12">
    <source>
        <dbReference type="ARBA" id="ARBA00023157"/>
    </source>
</evidence>
<dbReference type="GO" id="GO:0006979">
    <property type="term" value="P:response to oxidative stress"/>
    <property type="evidence" value="ECO:0007669"/>
    <property type="project" value="UniProtKB-UniRule"/>
</dbReference>
<feature type="disulfide bond" evidence="18">
    <location>
        <begin position="218"/>
        <end position="245"/>
    </location>
</feature>
<evidence type="ECO:0000313" key="22">
    <source>
        <dbReference type="Proteomes" id="UP000825935"/>
    </source>
</evidence>
<organism evidence="21 22">
    <name type="scientific">Ceratopteris richardii</name>
    <name type="common">Triangle waterfern</name>
    <dbReference type="NCBI Taxonomy" id="49495"/>
    <lineage>
        <taxon>Eukaryota</taxon>
        <taxon>Viridiplantae</taxon>
        <taxon>Streptophyta</taxon>
        <taxon>Embryophyta</taxon>
        <taxon>Tracheophyta</taxon>
        <taxon>Polypodiopsida</taxon>
        <taxon>Polypodiidae</taxon>
        <taxon>Polypodiales</taxon>
        <taxon>Pteridineae</taxon>
        <taxon>Pteridaceae</taxon>
        <taxon>Parkerioideae</taxon>
        <taxon>Ceratopteris</taxon>
    </lineage>
</organism>
<dbReference type="OrthoDB" id="2113341at2759"/>
<feature type="binding site" evidence="16">
    <location>
        <position position="264"/>
    </location>
    <ligand>
        <name>Ca(2+)</name>
        <dbReference type="ChEBI" id="CHEBI:29108"/>
        <label>2</label>
    </ligand>
</feature>
<feature type="binding site" evidence="16">
    <location>
        <position position="93"/>
    </location>
    <ligand>
        <name>Ca(2+)</name>
        <dbReference type="ChEBI" id="CHEBI:29108"/>
        <label>1</label>
    </ligand>
</feature>
<keyword evidence="19" id="KW-0964">Secreted</keyword>
<evidence type="ECO:0000256" key="7">
    <source>
        <dbReference type="ARBA" id="ARBA00022723"/>
    </source>
</evidence>
<feature type="binding site" description="axial binding residue" evidence="16">
    <location>
        <position position="211"/>
    </location>
    <ligand>
        <name>heme b</name>
        <dbReference type="ChEBI" id="CHEBI:60344"/>
    </ligand>
    <ligandPart>
        <name>Fe</name>
        <dbReference type="ChEBI" id="CHEBI:18248"/>
    </ligandPart>
</feature>
<evidence type="ECO:0000256" key="3">
    <source>
        <dbReference type="ARBA" id="ARBA00006873"/>
    </source>
</evidence>
<name>A0A8T2V334_CERRI</name>
<accession>A0A8T2V334</accession>
<dbReference type="InterPro" id="IPR033905">
    <property type="entry name" value="Secretory_peroxidase"/>
</dbReference>
<dbReference type="AlphaFoldDB" id="A0A8T2V334"/>
<dbReference type="InterPro" id="IPR000823">
    <property type="entry name" value="Peroxidase_pln"/>
</dbReference>
<evidence type="ECO:0000256" key="6">
    <source>
        <dbReference type="ARBA" id="ARBA00022617"/>
    </source>
</evidence>
<evidence type="ECO:0000256" key="10">
    <source>
        <dbReference type="ARBA" id="ARBA00023002"/>
    </source>
</evidence>
<keyword evidence="5 19" id="KW-0575">Peroxidase</keyword>
<feature type="binding site" evidence="16">
    <location>
        <position position="212"/>
    </location>
    <ligand>
        <name>Ca(2+)</name>
        <dbReference type="ChEBI" id="CHEBI:29108"/>
        <label>2</label>
    </ligand>
</feature>
<sequence length="344" mass="36926">MNTLGFICFLLAFHASLSVKGPFSAAQNNNGAPTPQFMPLQGLTQNFYQTTCPKAQGIIKSEVTKIINQNPSEAAGLLRILFHDCFVQGCDASILLTKPMVSEQVAAPNNRSLRTSTIRILDQIKDKVEAVCPGVVSCADTIVLSTAIAVELVGGPNIPMLLGRRDSNNAASNQTVVANIPAPTLNISALKQNFQNHGLDSADLVALSGGHTFGQAHCRVVDLQLTPTVSTDLNAAFAANLSRICIPGGTNNSANRGALTVHLDFISKDVFDNSYYTNVLNKVAIFHSDAALLNATDTKQLVQLYAQDQNKFFQQFKVSMLKLTQLGVLTGRNGIIRKKCSVPN</sequence>
<evidence type="ECO:0000256" key="17">
    <source>
        <dbReference type="PIRSR" id="PIRSR600823-4"/>
    </source>
</evidence>
<dbReference type="PANTHER" id="PTHR31388">
    <property type="entry name" value="PEROXIDASE 72-RELATED"/>
    <property type="match status" value="1"/>
</dbReference>
<dbReference type="SUPFAM" id="SSF48113">
    <property type="entry name" value="Heme-dependent peroxidases"/>
    <property type="match status" value="1"/>
</dbReference>
<dbReference type="Proteomes" id="UP000825935">
    <property type="component" value="Chromosome 2"/>
</dbReference>
<dbReference type="InterPro" id="IPR019793">
    <property type="entry name" value="Peroxidases_heam-ligand_BS"/>
</dbReference>